<dbReference type="RefSeq" id="WP_255929572.1">
    <property type="nucleotide sequence ID" value="NZ_JANFQP010000002.1"/>
</dbReference>
<name>A0ABW5KBI3_9FLAO</name>
<dbReference type="EMBL" id="JBHULG010000002">
    <property type="protein sequence ID" value="MFD2545433.1"/>
    <property type="molecule type" value="Genomic_DNA"/>
</dbReference>
<feature type="region of interest" description="Disordered" evidence="1">
    <location>
        <begin position="193"/>
        <end position="214"/>
    </location>
</feature>
<dbReference type="Proteomes" id="UP001597394">
    <property type="component" value="Unassembled WGS sequence"/>
</dbReference>
<evidence type="ECO:0000313" key="2">
    <source>
        <dbReference type="EMBL" id="MFD2545433.1"/>
    </source>
</evidence>
<organism evidence="2 3">
    <name type="scientific">Kaistella montana</name>
    <dbReference type="NCBI Taxonomy" id="1849733"/>
    <lineage>
        <taxon>Bacteria</taxon>
        <taxon>Pseudomonadati</taxon>
        <taxon>Bacteroidota</taxon>
        <taxon>Flavobacteriia</taxon>
        <taxon>Flavobacteriales</taxon>
        <taxon>Weeksellaceae</taxon>
        <taxon>Chryseobacterium group</taxon>
        <taxon>Kaistella</taxon>
    </lineage>
</organism>
<keyword evidence="3" id="KW-1185">Reference proteome</keyword>
<sequence length="487" mass="56837">MEQQIPKSLTMYIPSNLNIEKLLEENPPQFKYHPDHFIYLVHLITYLPTVNGERDDHFVSFYSPLLQRTNRKYRDYLDYLIANGVLVENRHYVPGVLSRGFAYTKKYETEITTTKITYYCLIKNILNFKDVTKVTKEDATVTSIEMYDRLQQVEHLTKWFNGKLTVDYSEAKAHLVTLRQREESEWLKKSLFQSPPADIPKSKKRKKKEKNPATPMQKYNRRILVLKKIHSLQFLPNVDQVAGRLHTVLTQVISSLRPFIKYDGMELVAVDVTNSQPYLAISLLNYATFERMQLKEELMRLNPHYTSEAVNHKKLREDLIYAIQKCNNSENARLYKSLVVSGKFYEQFAKILEKDPHYNETEVTRGMAKEVVFSAIFSRNNAIGYNQAVVLFQKHFPDVYKVFSLLKKNKHNTLACLLQTVESKLVLQKACRIISEERPDLPIFTLHDSIVTTKGDEAYVHEILNTVLLEEIGEKPTLKYEPWSLVG</sequence>
<reference evidence="3" key="1">
    <citation type="journal article" date="2019" name="Int. J. Syst. Evol. Microbiol.">
        <title>The Global Catalogue of Microorganisms (GCM) 10K type strain sequencing project: providing services to taxonomists for standard genome sequencing and annotation.</title>
        <authorList>
            <consortium name="The Broad Institute Genomics Platform"/>
            <consortium name="The Broad Institute Genome Sequencing Center for Infectious Disease"/>
            <person name="Wu L."/>
            <person name="Ma J."/>
        </authorList>
    </citation>
    <scope>NUCLEOTIDE SEQUENCE [LARGE SCALE GENOMIC DNA]</scope>
    <source>
        <strain evidence="3">KCTC 52204</strain>
    </source>
</reference>
<gene>
    <name evidence="2" type="ORF">ACFSO8_08165</name>
</gene>
<evidence type="ECO:0000256" key="1">
    <source>
        <dbReference type="SAM" id="MobiDB-lite"/>
    </source>
</evidence>
<proteinExistence type="predicted"/>
<evidence type="ECO:0008006" key="4">
    <source>
        <dbReference type="Google" id="ProtNLM"/>
    </source>
</evidence>
<comment type="caution">
    <text evidence="2">The sequence shown here is derived from an EMBL/GenBank/DDBJ whole genome shotgun (WGS) entry which is preliminary data.</text>
</comment>
<evidence type="ECO:0000313" key="3">
    <source>
        <dbReference type="Proteomes" id="UP001597394"/>
    </source>
</evidence>
<accession>A0ABW5KBI3</accession>
<protein>
    <recommendedName>
        <fullName evidence="4">DNA-directed DNA polymerase family A palm domain-containing protein</fullName>
    </recommendedName>
</protein>